<dbReference type="KEGG" id="aar:Acear_2161"/>
<sequence length="383" mass="43555">MKIALVHKQYTTHGGTERYMVNLSNFLAEEGHEVHVFTGSWDEEVANDEIIFHKTAYFGKKLGIDKYVFAKSAYKEVQKYDFDIIQTFSRTGFGDVIRIGGGCHEVYVDKMMELIDNPLYESIKRLESKLSLSEYLTKYYEAQDFKPGNYKKIVAISQTVKDQIMDVYQVPEKDIVINYNGVDVNQFKPENQEEYRDEIRTKHGFSDEDMVLLFVGTGFKRKGLKYVLQAMAQVDEVELLVVGKGKVNEFKKMAANLNVNERVEFVGASSNVEAYYAAGDVFVLPTIYEPFGSVVTEALASGLPAITSQAAGSAEVLEEGKDGFVLEPVDNVEQLSIYIKQLKDQSLRDEMSQAAREKALKYSEKRNHQNMLDIYANILEYKL</sequence>
<dbReference type="Proteomes" id="UP000001661">
    <property type="component" value="Chromosome"/>
</dbReference>
<evidence type="ECO:0000313" key="4">
    <source>
        <dbReference type="Proteomes" id="UP000001661"/>
    </source>
</evidence>
<dbReference type="PANTHER" id="PTHR45947">
    <property type="entry name" value="SULFOQUINOVOSYL TRANSFERASE SQD2"/>
    <property type="match status" value="1"/>
</dbReference>
<reference evidence="3 4" key="1">
    <citation type="journal article" date="2010" name="Stand. Genomic Sci.">
        <title>Complete genome sequence of Acetohalobium arabaticum type strain (Z-7288).</title>
        <authorList>
            <person name="Sikorski J."/>
            <person name="Lapidus A."/>
            <person name="Chertkov O."/>
            <person name="Lucas S."/>
            <person name="Copeland A."/>
            <person name="Glavina Del Rio T."/>
            <person name="Nolan M."/>
            <person name="Tice H."/>
            <person name="Cheng J.F."/>
            <person name="Han C."/>
            <person name="Brambilla E."/>
            <person name="Pitluck S."/>
            <person name="Liolios K."/>
            <person name="Ivanova N."/>
            <person name="Mavromatis K."/>
            <person name="Mikhailova N."/>
            <person name="Pati A."/>
            <person name="Bruce D."/>
            <person name="Detter C."/>
            <person name="Tapia R."/>
            <person name="Goodwin L."/>
            <person name="Chen A."/>
            <person name="Palaniappan K."/>
            <person name="Land M."/>
            <person name="Hauser L."/>
            <person name="Chang Y.J."/>
            <person name="Jeffries C.D."/>
            <person name="Rohde M."/>
            <person name="Goker M."/>
            <person name="Spring S."/>
            <person name="Woyke T."/>
            <person name="Bristow J."/>
            <person name="Eisen J.A."/>
            <person name="Markowitz V."/>
            <person name="Hugenholtz P."/>
            <person name="Kyrpides N.C."/>
            <person name="Klenk H.P."/>
        </authorList>
    </citation>
    <scope>NUCLEOTIDE SEQUENCE [LARGE SCALE GENOMIC DNA]</scope>
    <source>
        <strain evidence="4">ATCC 49924 / DSM 5501 / Z-7288</strain>
    </source>
</reference>
<dbReference type="PANTHER" id="PTHR45947:SF3">
    <property type="entry name" value="SULFOQUINOVOSYL TRANSFERASE SQD2"/>
    <property type="match status" value="1"/>
</dbReference>
<dbReference type="EMBL" id="CP002105">
    <property type="protein sequence ID" value="ADL13647.1"/>
    <property type="molecule type" value="Genomic_DNA"/>
</dbReference>
<gene>
    <name evidence="3" type="ordered locus">Acear_2161</name>
</gene>
<feature type="domain" description="Glycosyltransferase subfamily 4-like N-terminal" evidence="2">
    <location>
        <begin position="14"/>
        <end position="185"/>
    </location>
</feature>
<feature type="domain" description="Glycosyl transferase family 1" evidence="1">
    <location>
        <begin position="196"/>
        <end position="357"/>
    </location>
</feature>
<keyword evidence="4" id="KW-1185">Reference proteome</keyword>
<dbReference type="Gene3D" id="3.40.50.2000">
    <property type="entry name" value="Glycogen Phosphorylase B"/>
    <property type="match status" value="2"/>
</dbReference>
<proteinExistence type="predicted"/>
<dbReference type="Pfam" id="PF00534">
    <property type="entry name" value="Glycos_transf_1"/>
    <property type="match status" value="1"/>
</dbReference>
<name>D9QTS6_ACEAZ</name>
<dbReference type="eggNOG" id="COG0438">
    <property type="taxonomic scope" value="Bacteria"/>
</dbReference>
<evidence type="ECO:0000313" key="3">
    <source>
        <dbReference type="EMBL" id="ADL13647.1"/>
    </source>
</evidence>
<dbReference type="InterPro" id="IPR050194">
    <property type="entry name" value="Glycosyltransferase_grp1"/>
</dbReference>
<dbReference type="GO" id="GO:0016757">
    <property type="term" value="F:glycosyltransferase activity"/>
    <property type="evidence" value="ECO:0007669"/>
    <property type="project" value="InterPro"/>
</dbReference>
<keyword evidence="3" id="KW-0808">Transferase</keyword>
<protein>
    <submittedName>
        <fullName evidence="3">Glycosyl transferase group 1</fullName>
    </submittedName>
</protein>
<dbReference type="RefSeq" id="WP_013279088.1">
    <property type="nucleotide sequence ID" value="NC_014378.1"/>
</dbReference>
<organism evidence="3 4">
    <name type="scientific">Acetohalobium arabaticum (strain ATCC 49924 / DSM 5501 / Z-7288)</name>
    <dbReference type="NCBI Taxonomy" id="574087"/>
    <lineage>
        <taxon>Bacteria</taxon>
        <taxon>Bacillati</taxon>
        <taxon>Bacillota</taxon>
        <taxon>Clostridia</taxon>
        <taxon>Halanaerobiales</taxon>
        <taxon>Halobacteroidaceae</taxon>
        <taxon>Acetohalobium</taxon>
    </lineage>
</organism>
<dbReference type="STRING" id="574087.Acear_2161"/>
<dbReference type="InterPro" id="IPR028098">
    <property type="entry name" value="Glyco_trans_4-like_N"/>
</dbReference>
<accession>D9QTS6</accession>
<dbReference type="CAZy" id="GT4">
    <property type="family name" value="Glycosyltransferase Family 4"/>
</dbReference>
<dbReference type="Pfam" id="PF13439">
    <property type="entry name" value="Glyco_transf_4"/>
    <property type="match status" value="1"/>
</dbReference>
<dbReference type="AlphaFoldDB" id="D9QTS6"/>
<evidence type="ECO:0000259" key="2">
    <source>
        <dbReference type="Pfam" id="PF13439"/>
    </source>
</evidence>
<dbReference type="OrthoDB" id="9795068at2"/>
<evidence type="ECO:0000259" key="1">
    <source>
        <dbReference type="Pfam" id="PF00534"/>
    </source>
</evidence>
<dbReference type="HOGENOM" id="CLU_009583_44_1_9"/>
<dbReference type="SUPFAM" id="SSF53756">
    <property type="entry name" value="UDP-Glycosyltransferase/glycogen phosphorylase"/>
    <property type="match status" value="1"/>
</dbReference>
<dbReference type="InterPro" id="IPR001296">
    <property type="entry name" value="Glyco_trans_1"/>
</dbReference>
<dbReference type="CDD" id="cd03801">
    <property type="entry name" value="GT4_PimA-like"/>
    <property type="match status" value="1"/>
</dbReference>